<dbReference type="InterPro" id="IPR005025">
    <property type="entry name" value="FMN_Rdtase-like_dom"/>
</dbReference>
<keyword evidence="1" id="KW-0285">Flavoprotein</keyword>
<evidence type="ECO:0000256" key="2">
    <source>
        <dbReference type="ARBA" id="ARBA00022643"/>
    </source>
</evidence>
<dbReference type="InterPro" id="IPR051796">
    <property type="entry name" value="ISF_SsuE-like"/>
</dbReference>
<reference evidence="4 5" key="1">
    <citation type="submission" date="2019-08" db="EMBL/GenBank/DDBJ databases">
        <title>In-depth cultivation of the pig gut microbiome towards novel bacterial diversity and tailored functional studies.</title>
        <authorList>
            <person name="Wylensek D."/>
            <person name="Hitch T.C.A."/>
            <person name="Clavel T."/>
        </authorList>
    </citation>
    <scope>NUCLEOTIDE SEQUENCE [LARGE SCALE GENOMIC DNA]</scope>
    <source>
        <strain evidence="4 5">SM-530-WT-4B</strain>
    </source>
</reference>
<evidence type="ECO:0000256" key="1">
    <source>
        <dbReference type="ARBA" id="ARBA00022630"/>
    </source>
</evidence>
<keyword evidence="2" id="KW-0288">FMN</keyword>
<keyword evidence="5" id="KW-1185">Reference proteome</keyword>
<dbReference type="Pfam" id="PF03358">
    <property type="entry name" value="FMN_red"/>
    <property type="match status" value="1"/>
</dbReference>
<name>A0A6L5Y9H2_9BACT</name>
<dbReference type="Proteomes" id="UP000473699">
    <property type="component" value="Unassembled WGS sequence"/>
</dbReference>
<proteinExistence type="predicted"/>
<sequence length="212" mass="23019">MGGFHMKKALLINGSPHREGCTFTALAELQKALSGAGVASNLLWLGTKPMQDCTSCGRCEATGRCVFVDQVNEVLDQLDDYGAIVAGSPVYYSGATGRICSFLDRLFYAGGDRMAGKLGAAVVSCRRGGSTASFERLNQYFLISNMFVVGSQYWNQVHGFTPDDVRQDAEGLQTMRTLGVNMAWMLRSIEAGQKAGIPAPTYEEHVWTHFIG</sequence>
<protein>
    <submittedName>
        <fullName evidence="4">Flavodoxin family protein</fullName>
    </submittedName>
</protein>
<comment type="caution">
    <text evidence="4">The sequence shown here is derived from an EMBL/GenBank/DDBJ whole genome shotgun (WGS) entry which is preliminary data.</text>
</comment>
<dbReference type="GO" id="GO:0016491">
    <property type="term" value="F:oxidoreductase activity"/>
    <property type="evidence" value="ECO:0007669"/>
    <property type="project" value="InterPro"/>
</dbReference>
<evidence type="ECO:0000313" key="4">
    <source>
        <dbReference type="EMBL" id="MST54939.1"/>
    </source>
</evidence>
<dbReference type="SUPFAM" id="SSF52218">
    <property type="entry name" value="Flavoproteins"/>
    <property type="match status" value="1"/>
</dbReference>
<dbReference type="InterPro" id="IPR029039">
    <property type="entry name" value="Flavoprotein-like_sf"/>
</dbReference>
<evidence type="ECO:0000313" key="5">
    <source>
        <dbReference type="Proteomes" id="UP000473699"/>
    </source>
</evidence>
<dbReference type="Gene3D" id="3.40.50.360">
    <property type="match status" value="1"/>
</dbReference>
<gene>
    <name evidence="4" type="ORF">FYJ74_02580</name>
</gene>
<evidence type="ECO:0000259" key="3">
    <source>
        <dbReference type="Pfam" id="PF03358"/>
    </source>
</evidence>
<organism evidence="4 5">
    <name type="scientific">Pyramidobacter porci</name>
    <dbReference type="NCBI Taxonomy" id="2605789"/>
    <lineage>
        <taxon>Bacteria</taxon>
        <taxon>Thermotogati</taxon>
        <taxon>Synergistota</taxon>
        <taxon>Synergistia</taxon>
        <taxon>Synergistales</taxon>
        <taxon>Dethiosulfovibrionaceae</taxon>
        <taxon>Pyramidobacter</taxon>
    </lineage>
</organism>
<dbReference type="PANTHER" id="PTHR43278">
    <property type="entry name" value="NAD(P)H-DEPENDENT FMN-CONTAINING OXIDOREDUCTASE YWQN-RELATED"/>
    <property type="match status" value="1"/>
</dbReference>
<dbReference type="EMBL" id="VUNH01000002">
    <property type="protein sequence ID" value="MST54939.1"/>
    <property type="molecule type" value="Genomic_DNA"/>
</dbReference>
<dbReference type="PANTHER" id="PTHR43278:SF4">
    <property type="entry name" value="NAD(P)H-DEPENDENT FMN-CONTAINING OXIDOREDUCTASE YWQN-RELATED"/>
    <property type="match status" value="1"/>
</dbReference>
<feature type="domain" description="NADPH-dependent FMN reductase-like" evidence="3">
    <location>
        <begin position="8"/>
        <end position="155"/>
    </location>
</feature>
<dbReference type="AlphaFoldDB" id="A0A6L5Y9H2"/>
<accession>A0A6L5Y9H2</accession>